<name>A0A415JX90_9FIRM</name>
<dbReference type="RefSeq" id="WP_118370017.1">
    <property type="nucleotide sequence ID" value="NZ_QRON01000004.1"/>
</dbReference>
<dbReference type="Gene3D" id="3.40.50.9200">
    <property type="entry name" value="Hypothetical protein MTH538"/>
    <property type="match status" value="1"/>
</dbReference>
<protein>
    <recommendedName>
        <fullName evidence="3">Thoeris protein ThsB TIR-like domain-containing protein</fullName>
    </recommendedName>
</protein>
<dbReference type="AlphaFoldDB" id="A0A415JX90"/>
<proteinExistence type="predicted"/>
<dbReference type="InterPro" id="IPR036490">
    <property type="entry name" value="ThsB_TIR-like_sf"/>
</dbReference>
<evidence type="ECO:0000313" key="2">
    <source>
        <dbReference type="Proteomes" id="UP000283297"/>
    </source>
</evidence>
<organism evidence="1 2">
    <name type="scientific">Agathobacter rectalis</name>
    <dbReference type="NCBI Taxonomy" id="39491"/>
    <lineage>
        <taxon>Bacteria</taxon>
        <taxon>Bacillati</taxon>
        <taxon>Bacillota</taxon>
        <taxon>Clostridia</taxon>
        <taxon>Lachnospirales</taxon>
        <taxon>Lachnospiraceae</taxon>
        <taxon>Agathobacter</taxon>
    </lineage>
</organism>
<gene>
    <name evidence="1" type="ORF">DW028_08225</name>
</gene>
<sequence length="128" mass="13922">MGKLNVFISHRWDYPDDYERISCALDRSKYDVSDRSVESSDPLVGTMKQVTAAIKGKIDSASVILVPARPAAVTVGSMGRKEVDYALNKKKKIVAVDTGTTSSVASFWAEHAITVVSCRKDSIENVIG</sequence>
<dbReference type="EMBL" id="QRON01000004">
    <property type="protein sequence ID" value="RHL28622.1"/>
    <property type="molecule type" value="Genomic_DNA"/>
</dbReference>
<comment type="caution">
    <text evidence="1">The sequence shown here is derived from an EMBL/GenBank/DDBJ whole genome shotgun (WGS) entry which is preliminary data.</text>
</comment>
<accession>A0A415JX90</accession>
<evidence type="ECO:0000313" key="1">
    <source>
        <dbReference type="EMBL" id="RHL28622.1"/>
    </source>
</evidence>
<dbReference type="Proteomes" id="UP000283297">
    <property type="component" value="Unassembled WGS sequence"/>
</dbReference>
<reference evidence="1 2" key="1">
    <citation type="submission" date="2018-08" db="EMBL/GenBank/DDBJ databases">
        <title>A genome reference for cultivated species of the human gut microbiota.</title>
        <authorList>
            <person name="Zou Y."/>
            <person name="Xue W."/>
            <person name="Luo G."/>
        </authorList>
    </citation>
    <scope>NUCLEOTIDE SEQUENCE [LARGE SCALE GENOMIC DNA]</scope>
    <source>
        <strain evidence="1 2">AF38-24</strain>
    </source>
</reference>
<evidence type="ECO:0008006" key="3">
    <source>
        <dbReference type="Google" id="ProtNLM"/>
    </source>
</evidence>